<evidence type="ECO:0008006" key="7">
    <source>
        <dbReference type="Google" id="ProtNLM"/>
    </source>
</evidence>
<evidence type="ECO:0000256" key="2">
    <source>
        <dbReference type="ARBA" id="ARBA00022692"/>
    </source>
</evidence>
<gene>
    <name evidence="6" type="ORF">PINE0816_LOCUS16284</name>
</gene>
<dbReference type="GO" id="GO:0015165">
    <property type="term" value="F:pyrimidine nucleotide-sugar transmembrane transporter activity"/>
    <property type="evidence" value="ECO:0007669"/>
    <property type="project" value="InterPro"/>
</dbReference>
<evidence type="ECO:0000256" key="5">
    <source>
        <dbReference type="SAM" id="Phobius"/>
    </source>
</evidence>
<protein>
    <recommendedName>
        <fullName evidence="7">EamA domain-containing protein</fullName>
    </recommendedName>
</protein>
<feature type="transmembrane region" description="Helical" evidence="5">
    <location>
        <begin position="78"/>
        <end position="98"/>
    </location>
</feature>
<feature type="transmembrane region" description="Helical" evidence="5">
    <location>
        <begin position="104"/>
        <end position="125"/>
    </location>
</feature>
<accession>A0A7S0CDJ6</accession>
<dbReference type="InterPro" id="IPR037185">
    <property type="entry name" value="EmrE-like"/>
</dbReference>
<dbReference type="NCBIfam" id="TIGR00803">
    <property type="entry name" value="nst"/>
    <property type="match status" value="1"/>
</dbReference>
<dbReference type="GO" id="GO:0000139">
    <property type="term" value="C:Golgi membrane"/>
    <property type="evidence" value="ECO:0007669"/>
    <property type="project" value="InterPro"/>
</dbReference>
<dbReference type="AlphaFoldDB" id="A0A7S0CDJ6"/>
<feature type="transmembrane region" description="Helical" evidence="5">
    <location>
        <begin position="137"/>
        <end position="152"/>
    </location>
</feature>
<dbReference type="EMBL" id="HBEL01034624">
    <property type="protein sequence ID" value="CAD8420148.1"/>
    <property type="molecule type" value="Transcribed_RNA"/>
</dbReference>
<evidence type="ECO:0000313" key="6">
    <source>
        <dbReference type="EMBL" id="CAD8420148.1"/>
    </source>
</evidence>
<name>A0A7S0CDJ6_9STRA</name>
<evidence type="ECO:0000256" key="1">
    <source>
        <dbReference type="ARBA" id="ARBA00004141"/>
    </source>
</evidence>
<dbReference type="Pfam" id="PF04142">
    <property type="entry name" value="Nuc_sug_transp"/>
    <property type="match status" value="1"/>
</dbReference>
<comment type="subcellular location">
    <subcellularLocation>
        <location evidence="1">Membrane</location>
        <topology evidence="1">Multi-pass membrane protein</topology>
    </subcellularLocation>
</comment>
<keyword evidence="2 5" id="KW-0812">Transmembrane</keyword>
<evidence type="ECO:0000256" key="3">
    <source>
        <dbReference type="ARBA" id="ARBA00022989"/>
    </source>
</evidence>
<organism evidence="6">
    <name type="scientific">Proboscia inermis</name>
    <dbReference type="NCBI Taxonomy" id="420281"/>
    <lineage>
        <taxon>Eukaryota</taxon>
        <taxon>Sar</taxon>
        <taxon>Stramenopiles</taxon>
        <taxon>Ochrophyta</taxon>
        <taxon>Bacillariophyta</taxon>
        <taxon>Coscinodiscophyceae</taxon>
        <taxon>Rhizosoleniophycidae</taxon>
        <taxon>Rhizosoleniales</taxon>
        <taxon>Rhizosoleniaceae</taxon>
        <taxon>Proboscia</taxon>
    </lineage>
</organism>
<reference evidence="6" key="1">
    <citation type="submission" date="2021-01" db="EMBL/GenBank/DDBJ databases">
        <authorList>
            <person name="Corre E."/>
            <person name="Pelletier E."/>
            <person name="Niang G."/>
            <person name="Scheremetjew M."/>
            <person name="Finn R."/>
            <person name="Kale V."/>
            <person name="Holt S."/>
            <person name="Cochrane G."/>
            <person name="Meng A."/>
            <person name="Brown T."/>
            <person name="Cohen L."/>
        </authorList>
    </citation>
    <scope>NUCLEOTIDE SEQUENCE</scope>
    <source>
        <strain evidence="6">CCAP1064/1</strain>
    </source>
</reference>
<dbReference type="SUPFAM" id="SSF103481">
    <property type="entry name" value="Multidrug resistance efflux transporter EmrE"/>
    <property type="match status" value="1"/>
</dbReference>
<feature type="transmembrane region" description="Helical" evidence="5">
    <location>
        <begin position="241"/>
        <end position="266"/>
    </location>
</feature>
<keyword evidence="3 5" id="KW-1133">Transmembrane helix</keyword>
<feature type="transmembrane region" description="Helical" evidence="5">
    <location>
        <begin position="172"/>
        <end position="192"/>
    </location>
</feature>
<dbReference type="PANTHER" id="PTHR10231">
    <property type="entry name" value="NUCLEOTIDE-SUGAR TRANSMEMBRANE TRANSPORTER"/>
    <property type="match status" value="1"/>
</dbReference>
<sequence>MIWKSMVKVTICLVSCSTSHFCKQNPCDLKILRETYSKYECLLLGEIIKIMFSSYMIFDGMNSVERATRLRLILSKSWKMFILAAIYGCMNILSFIALRNIDAGTFTVVAQCKILTTATFSAIMLNREYSWTKWRSFIQLMVGVVLFSAPLWDHSNDVSGAQKSTSAQFNFIIGISAVAVEVTLSGFASIYFEKVIKTDNIQLGIWDRNFQLALGSFPIYVGFMFWHAVSCTESTGNKCEVMFGGWSLMAVVCSMFGAGGGLLVALSIKYGDSILKTLATTGSIILSSLLDHFLLGGPLSPVMICGGIQVVLAICNYTFDATVSDEQVFSSIEAGKTLEGKTCDDEEKGEHADRKIKP</sequence>
<feature type="transmembrane region" description="Helical" evidence="5">
    <location>
        <begin position="212"/>
        <end position="229"/>
    </location>
</feature>
<keyword evidence="4 5" id="KW-0472">Membrane</keyword>
<dbReference type="InterPro" id="IPR007271">
    <property type="entry name" value="Nuc_sug_transpt"/>
</dbReference>
<evidence type="ECO:0000256" key="4">
    <source>
        <dbReference type="ARBA" id="ARBA00023136"/>
    </source>
</evidence>
<proteinExistence type="predicted"/>